<comment type="caution">
    <text evidence="2">The sequence shown here is derived from an EMBL/GenBank/DDBJ whole genome shotgun (WGS) entry which is preliminary data.</text>
</comment>
<protein>
    <submittedName>
        <fullName evidence="2">Uncharacterized protein</fullName>
    </submittedName>
</protein>
<reference evidence="2 3" key="1">
    <citation type="submission" date="2016-10" db="EMBL/GenBank/DDBJ databases">
        <title>Genome sequence of Streptomyces sp. MUSC 1.</title>
        <authorList>
            <person name="Lee L.-H."/>
            <person name="Ser H.-L."/>
            <person name="Law J.W.-F."/>
        </authorList>
    </citation>
    <scope>NUCLEOTIDE SEQUENCE [LARGE SCALE GENOMIC DNA]</scope>
    <source>
        <strain evidence="2 3">MUSC 1</strain>
    </source>
</reference>
<dbReference type="Proteomes" id="UP000179642">
    <property type="component" value="Unassembled WGS sequence"/>
</dbReference>
<dbReference type="EMBL" id="MLYO01000059">
    <property type="protein sequence ID" value="OIJ97023.1"/>
    <property type="molecule type" value="Genomic_DNA"/>
</dbReference>
<feature type="compositionally biased region" description="Polar residues" evidence="1">
    <location>
        <begin position="1"/>
        <end position="18"/>
    </location>
</feature>
<accession>A0A1S2PTD2</accession>
<dbReference type="RefSeq" id="WP_071384390.1">
    <property type="nucleotide sequence ID" value="NZ_MLYO01000059.1"/>
</dbReference>
<evidence type="ECO:0000313" key="2">
    <source>
        <dbReference type="EMBL" id="OIJ97023.1"/>
    </source>
</evidence>
<name>A0A1S2PTD2_9ACTN</name>
<feature type="compositionally biased region" description="Low complexity" evidence="1">
    <location>
        <begin position="61"/>
        <end position="74"/>
    </location>
</feature>
<keyword evidence="3" id="KW-1185">Reference proteome</keyword>
<evidence type="ECO:0000256" key="1">
    <source>
        <dbReference type="SAM" id="MobiDB-lite"/>
    </source>
</evidence>
<gene>
    <name evidence="2" type="ORF">BIV23_31505</name>
</gene>
<sequence length="85" mass="8816">MTTRLNSLAANYGSSAPATPQKADATALNDRAASTHRSRSGEPERATTLVHQVRPAITQNTTAAGRGITGARRAVSPSGSRCLAR</sequence>
<organism evidence="2 3">
    <name type="scientific">Streptomyces monashensis</name>
    <dbReference type="NCBI Taxonomy" id="1678012"/>
    <lineage>
        <taxon>Bacteria</taxon>
        <taxon>Bacillati</taxon>
        <taxon>Actinomycetota</taxon>
        <taxon>Actinomycetes</taxon>
        <taxon>Kitasatosporales</taxon>
        <taxon>Streptomycetaceae</taxon>
        <taxon>Streptomyces</taxon>
    </lineage>
</organism>
<dbReference type="AlphaFoldDB" id="A0A1S2PTD2"/>
<feature type="region of interest" description="Disordered" evidence="1">
    <location>
        <begin position="1"/>
        <end position="85"/>
    </location>
</feature>
<evidence type="ECO:0000313" key="3">
    <source>
        <dbReference type="Proteomes" id="UP000179642"/>
    </source>
</evidence>
<proteinExistence type="predicted"/>